<proteinExistence type="predicted"/>
<dbReference type="Proteomes" id="UP000580568">
    <property type="component" value="Unassembled WGS sequence"/>
</dbReference>
<organism evidence="1 2">
    <name type="scientific">Clostridium fungisolvens</name>
    <dbReference type="NCBI Taxonomy" id="1604897"/>
    <lineage>
        <taxon>Bacteria</taxon>
        <taxon>Bacillati</taxon>
        <taxon>Bacillota</taxon>
        <taxon>Clostridia</taxon>
        <taxon>Eubacteriales</taxon>
        <taxon>Clostridiaceae</taxon>
        <taxon>Clostridium</taxon>
    </lineage>
</organism>
<evidence type="ECO:0000313" key="1">
    <source>
        <dbReference type="EMBL" id="GFP76154.1"/>
    </source>
</evidence>
<gene>
    <name evidence="1" type="ORF">bsdtw1_02252</name>
</gene>
<keyword evidence="2" id="KW-1185">Reference proteome</keyword>
<dbReference type="RefSeq" id="WP_183277600.1">
    <property type="nucleotide sequence ID" value="NZ_BLZR01000001.1"/>
</dbReference>
<protein>
    <recommendedName>
        <fullName evidence="3">Lipoprotein</fullName>
    </recommendedName>
</protein>
<dbReference type="AlphaFoldDB" id="A0A6V8SG11"/>
<accession>A0A6V8SG11</accession>
<evidence type="ECO:0000313" key="2">
    <source>
        <dbReference type="Proteomes" id="UP000580568"/>
    </source>
</evidence>
<dbReference type="EMBL" id="BLZR01000001">
    <property type="protein sequence ID" value="GFP76154.1"/>
    <property type="molecule type" value="Genomic_DNA"/>
</dbReference>
<evidence type="ECO:0008006" key="3">
    <source>
        <dbReference type="Google" id="ProtNLM"/>
    </source>
</evidence>
<reference evidence="1 2" key="1">
    <citation type="submission" date="2020-07" db="EMBL/GenBank/DDBJ databases">
        <title>A new beta-1,3-glucan-decomposing anaerobic bacterium isolated from anoxic soil subjected to biological soil disinfestation.</title>
        <authorList>
            <person name="Ueki A."/>
            <person name="Tonouchi A."/>
        </authorList>
    </citation>
    <scope>NUCLEOTIDE SEQUENCE [LARGE SCALE GENOMIC DNA]</scope>
    <source>
        <strain evidence="1 2">TW1</strain>
    </source>
</reference>
<dbReference type="PROSITE" id="PS51257">
    <property type="entry name" value="PROKAR_LIPOPROTEIN"/>
    <property type="match status" value="1"/>
</dbReference>
<sequence>MKKLILIIGFIFILFIGCSNTSDKVTITTDRTTYNPSMSSIQGIRISPNFETKKSYEDLIYHWETSDGEFIGKGKEVKNQGEAVIWSSVVNEKIAEIKDPFDIKVEVIGSESKKVLATAKLTITPNNGSYEIKK</sequence>
<comment type="caution">
    <text evidence="1">The sequence shown here is derived from an EMBL/GenBank/DDBJ whole genome shotgun (WGS) entry which is preliminary data.</text>
</comment>
<name>A0A6V8SG11_9CLOT</name>